<feature type="chain" id="PRO_5046180471" description="Secreted protein" evidence="2">
    <location>
        <begin position="21"/>
        <end position="179"/>
    </location>
</feature>
<feature type="region of interest" description="Disordered" evidence="1">
    <location>
        <begin position="72"/>
        <end position="112"/>
    </location>
</feature>
<feature type="compositionally biased region" description="Polar residues" evidence="1">
    <location>
        <begin position="72"/>
        <end position="83"/>
    </location>
</feature>
<sequence>MRLLRAALVALFVVGSEVLAAPAAVGVADWDRDRIDPLKSEDSFSDDVSRTKRKFKPEDMLAANLVITKALQQKPKQQPSQVAPPSAKQARQAPEDTENDVETFDENDNFGQGEKVSLKIPDRLFGNATNVVLAVAKIFGDFITNTAIRSARFLQLFQPLFGRNLHIQIPTTTTESNEV</sequence>
<feature type="compositionally biased region" description="Acidic residues" evidence="1">
    <location>
        <begin position="95"/>
        <end position="108"/>
    </location>
</feature>
<dbReference type="Proteomes" id="UP000069940">
    <property type="component" value="Unassembled WGS sequence"/>
</dbReference>
<protein>
    <recommendedName>
        <fullName evidence="5">Secreted protein</fullName>
    </recommendedName>
</protein>
<dbReference type="GeneID" id="109402067"/>
<proteinExistence type="predicted"/>
<reference evidence="4" key="1">
    <citation type="journal article" date="2015" name="Proc. Natl. Acad. Sci. U.S.A.">
        <title>Genome sequence of the Asian Tiger mosquito, Aedes albopictus, reveals insights into its biology, genetics, and evolution.</title>
        <authorList>
            <person name="Chen X.G."/>
            <person name="Jiang X."/>
            <person name="Gu J."/>
            <person name="Xu M."/>
            <person name="Wu Y."/>
            <person name="Deng Y."/>
            <person name="Zhang C."/>
            <person name="Bonizzoni M."/>
            <person name="Dermauw W."/>
            <person name="Vontas J."/>
            <person name="Armbruster P."/>
            <person name="Huang X."/>
            <person name="Yang Y."/>
            <person name="Zhang H."/>
            <person name="He W."/>
            <person name="Peng H."/>
            <person name="Liu Y."/>
            <person name="Wu K."/>
            <person name="Chen J."/>
            <person name="Lirakis M."/>
            <person name="Topalis P."/>
            <person name="Van Leeuwen T."/>
            <person name="Hall A.B."/>
            <person name="Jiang X."/>
            <person name="Thorpe C."/>
            <person name="Mueller R.L."/>
            <person name="Sun C."/>
            <person name="Waterhouse R.M."/>
            <person name="Yan G."/>
            <person name="Tu Z.J."/>
            <person name="Fang X."/>
            <person name="James A.A."/>
        </authorList>
    </citation>
    <scope>NUCLEOTIDE SEQUENCE [LARGE SCALE GENOMIC DNA]</scope>
    <source>
        <strain evidence="4">Foshan</strain>
    </source>
</reference>
<feature type="signal peptide" evidence="2">
    <location>
        <begin position="1"/>
        <end position="20"/>
    </location>
</feature>
<evidence type="ECO:0000313" key="4">
    <source>
        <dbReference type="Proteomes" id="UP000069940"/>
    </source>
</evidence>
<evidence type="ECO:0000256" key="1">
    <source>
        <dbReference type="SAM" id="MobiDB-lite"/>
    </source>
</evidence>
<keyword evidence="4" id="KW-1185">Reference proteome</keyword>
<name>A0ABM1Y5J6_AEDAL</name>
<evidence type="ECO:0000256" key="2">
    <source>
        <dbReference type="SAM" id="SignalP"/>
    </source>
</evidence>
<accession>A0ABM1Y5J6</accession>
<reference evidence="3" key="2">
    <citation type="submission" date="2025-05" db="UniProtKB">
        <authorList>
            <consortium name="EnsemblMetazoa"/>
        </authorList>
    </citation>
    <scope>IDENTIFICATION</scope>
    <source>
        <strain evidence="3">Foshan</strain>
    </source>
</reference>
<evidence type="ECO:0008006" key="5">
    <source>
        <dbReference type="Google" id="ProtNLM"/>
    </source>
</evidence>
<organism evidence="3 4">
    <name type="scientific">Aedes albopictus</name>
    <name type="common">Asian tiger mosquito</name>
    <name type="synonym">Stegomyia albopicta</name>
    <dbReference type="NCBI Taxonomy" id="7160"/>
    <lineage>
        <taxon>Eukaryota</taxon>
        <taxon>Metazoa</taxon>
        <taxon>Ecdysozoa</taxon>
        <taxon>Arthropoda</taxon>
        <taxon>Hexapoda</taxon>
        <taxon>Insecta</taxon>
        <taxon>Pterygota</taxon>
        <taxon>Neoptera</taxon>
        <taxon>Endopterygota</taxon>
        <taxon>Diptera</taxon>
        <taxon>Nematocera</taxon>
        <taxon>Culicoidea</taxon>
        <taxon>Culicidae</taxon>
        <taxon>Culicinae</taxon>
        <taxon>Aedini</taxon>
        <taxon>Aedes</taxon>
        <taxon>Stegomyia</taxon>
    </lineage>
</organism>
<dbReference type="EnsemblMetazoa" id="AALFPA23_005926.R7657">
    <property type="protein sequence ID" value="AALFPA23_005926.P7657"/>
    <property type="gene ID" value="AALFPA23_005926"/>
</dbReference>
<evidence type="ECO:0000313" key="3">
    <source>
        <dbReference type="EnsemblMetazoa" id="AALFPA23_005926.P7657"/>
    </source>
</evidence>
<keyword evidence="2" id="KW-0732">Signal</keyword>
<dbReference type="RefSeq" id="XP_019530210.2">
    <property type="nucleotide sequence ID" value="XM_019674665.3"/>
</dbReference>